<evidence type="ECO:0000313" key="3">
    <source>
        <dbReference type="Proteomes" id="UP000327044"/>
    </source>
</evidence>
<organism evidence="1">
    <name type="scientific">Photinus pyralis</name>
    <name type="common">Common eastern firefly</name>
    <name type="synonym">Lampyris pyralis</name>
    <dbReference type="NCBI Taxonomy" id="7054"/>
    <lineage>
        <taxon>Eukaryota</taxon>
        <taxon>Metazoa</taxon>
        <taxon>Ecdysozoa</taxon>
        <taxon>Arthropoda</taxon>
        <taxon>Hexapoda</taxon>
        <taxon>Insecta</taxon>
        <taxon>Pterygota</taxon>
        <taxon>Neoptera</taxon>
        <taxon>Endopterygota</taxon>
        <taxon>Coleoptera</taxon>
        <taxon>Polyphaga</taxon>
        <taxon>Elateriformia</taxon>
        <taxon>Elateroidea</taxon>
        <taxon>Lampyridae</taxon>
        <taxon>Lampyrinae</taxon>
        <taxon>Photinus</taxon>
    </lineage>
</organism>
<accession>A0A1Y1L1V0</accession>
<dbReference type="EMBL" id="GEZM01072243">
    <property type="protein sequence ID" value="JAV65576.1"/>
    <property type="molecule type" value="Transcribed_RNA"/>
</dbReference>
<name>A0A1Y1L1V0_PHOPY</name>
<dbReference type="AlphaFoldDB" id="A0A1Y1L1V0"/>
<sequence length="165" mass="18746">MIDSQNKRCHHKHIEDVIDARKKLSNFDTYENPPKRRPLSAPVASISKKSSYCLLHDTTNWSNEADLEPSDSEVTIIRIKKRGLRNRTLENKWNLKDQAIPGDGTHFARSPSLINLVTLVRRGCGNANESCTQEYMVPLSSWEPYAFDESDCESLAGLGYTAFKF</sequence>
<reference evidence="1" key="1">
    <citation type="journal article" date="2016" name="Sci. Rep.">
        <title>Molecular characterization of firefly nuptial gifts: a multi-omics approach sheds light on postcopulatory sexual selection.</title>
        <authorList>
            <person name="Al-Wathiqui N."/>
            <person name="Fallon T.R."/>
            <person name="South A."/>
            <person name="Weng J.K."/>
            <person name="Lewis S.M."/>
        </authorList>
    </citation>
    <scope>NUCLEOTIDE SEQUENCE</scope>
</reference>
<reference evidence="2" key="3">
    <citation type="submission" date="2019-08" db="EMBL/GenBank/DDBJ databases">
        <authorList>
            <consortium name="Photinus pyralis genome working group"/>
            <person name="Fallon T.R."/>
            <person name="Sander Lower S.E."/>
            <person name="Weng J.-K."/>
        </authorList>
    </citation>
    <scope>NUCLEOTIDE SEQUENCE</scope>
    <source>
        <strain evidence="2">1611_PpyrPB1</strain>
        <tissue evidence="2">Whole body</tissue>
    </source>
</reference>
<reference evidence="2 3" key="2">
    <citation type="journal article" date="2018" name="Elife">
        <title>Firefly genomes illuminate parallel origins of bioluminescence in beetles.</title>
        <authorList>
            <person name="Fallon T.R."/>
            <person name="Lower S.E."/>
            <person name="Chang C.H."/>
            <person name="Bessho-Uehara M."/>
            <person name="Martin G.J."/>
            <person name="Bewick A.J."/>
            <person name="Behringer M."/>
            <person name="Debat H.J."/>
            <person name="Wong I."/>
            <person name="Day J.C."/>
            <person name="Suvorov A."/>
            <person name="Silva C.J."/>
            <person name="Stanger-Hall K.F."/>
            <person name="Hall D.W."/>
            <person name="Schmitz R.J."/>
            <person name="Nelson D.R."/>
            <person name="Lewis S.M."/>
            <person name="Shigenobu S."/>
            <person name="Bybee S.M."/>
            <person name="Larracuente A.M."/>
            <person name="Oba Y."/>
            <person name="Weng J.K."/>
        </authorList>
    </citation>
    <scope>NUCLEOTIDE SEQUENCE [LARGE SCALE GENOMIC DNA]</scope>
    <source>
        <strain evidence="2">1611_PpyrPB1</strain>
        <tissue evidence="2">Whole body</tissue>
    </source>
</reference>
<protein>
    <submittedName>
        <fullName evidence="1">Uncharacterized protein</fullName>
    </submittedName>
</protein>
<dbReference type="EMBL" id="VVIM01000006">
    <property type="protein sequence ID" value="KAB0798283.1"/>
    <property type="molecule type" value="Genomic_DNA"/>
</dbReference>
<dbReference type="Proteomes" id="UP000327044">
    <property type="component" value="Unassembled WGS sequence"/>
</dbReference>
<evidence type="ECO:0000313" key="1">
    <source>
        <dbReference type="EMBL" id="JAV65576.1"/>
    </source>
</evidence>
<gene>
    <name evidence="2" type="ORF">PPYR_09276</name>
</gene>
<keyword evidence="3" id="KW-1185">Reference proteome</keyword>
<evidence type="ECO:0000313" key="2">
    <source>
        <dbReference type="EMBL" id="KAB0798283.1"/>
    </source>
</evidence>
<dbReference type="InParanoid" id="A0A1Y1L1V0"/>
<proteinExistence type="predicted"/>